<gene>
    <name evidence="1" type="ORF">Cpir12675_004695</name>
</gene>
<accession>A0ABR3YUH8</accession>
<evidence type="ECO:0000313" key="2">
    <source>
        <dbReference type="Proteomes" id="UP001583280"/>
    </source>
</evidence>
<evidence type="ECO:0000313" key="1">
    <source>
        <dbReference type="EMBL" id="KAL1892044.1"/>
    </source>
</evidence>
<sequence>MRKRKVTSIFDNNLQEEYIHNGRLELYQIFECLCAKQDIKPENMKWVTMDIDNANVNIAIRNYRKRRLLKPKAEIVITPKDEDDWTTFSNTFYYKSASTMVPGAIINKIVIKRQERQLRDIDGQPRLVNVMMFSFKKSPPKDASVVSSVDAYDANLASEDNVNSGLKDAEEASDADIKAVLEASGGGCSGTSSGS</sequence>
<keyword evidence="2" id="KW-1185">Reference proteome</keyword>
<protein>
    <submittedName>
        <fullName evidence="1">Uncharacterized protein</fullName>
    </submittedName>
</protein>
<organism evidence="1 2">
    <name type="scientific">Ceratocystis pirilliformis</name>
    <dbReference type="NCBI Taxonomy" id="259994"/>
    <lineage>
        <taxon>Eukaryota</taxon>
        <taxon>Fungi</taxon>
        <taxon>Dikarya</taxon>
        <taxon>Ascomycota</taxon>
        <taxon>Pezizomycotina</taxon>
        <taxon>Sordariomycetes</taxon>
        <taxon>Hypocreomycetidae</taxon>
        <taxon>Microascales</taxon>
        <taxon>Ceratocystidaceae</taxon>
        <taxon>Ceratocystis</taxon>
    </lineage>
</organism>
<dbReference type="EMBL" id="JAWDJO010000139">
    <property type="protein sequence ID" value="KAL1892044.1"/>
    <property type="molecule type" value="Genomic_DNA"/>
</dbReference>
<dbReference type="Proteomes" id="UP001583280">
    <property type="component" value="Unassembled WGS sequence"/>
</dbReference>
<proteinExistence type="predicted"/>
<comment type="caution">
    <text evidence="1">The sequence shown here is derived from an EMBL/GenBank/DDBJ whole genome shotgun (WGS) entry which is preliminary data.</text>
</comment>
<name>A0ABR3YUH8_9PEZI</name>
<reference evidence="1 2" key="1">
    <citation type="journal article" date="2024" name="IMA Fungus">
        <title>IMA Genome - F19 : A genome assembly and annotation guide to empower mycologists, including annotated draft genome sequences of Ceratocystis pirilliformis, Diaporthe australafricana, Fusarium ophioides, Paecilomyces lecythidis, and Sporothrix stenoceras.</title>
        <authorList>
            <person name="Aylward J."/>
            <person name="Wilson A.M."/>
            <person name="Visagie C.M."/>
            <person name="Spraker J."/>
            <person name="Barnes I."/>
            <person name="Buitendag C."/>
            <person name="Ceriani C."/>
            <person name="Del Mar Angel L."/>
            <person name="du Plessis D."/>
            <person name="Fuchs T."/>
            <person name="Gasser K."/>
            <person name="Kramer D."/>
            <person name="Li W."/>
            <person name="Munsamy K."/>
            <person name="Piso A."/>
            <person name="Price J.L."/>
            <person name="Sonnekus B."/>
            <person name="Thomas C."/>
            <person name="van der Nest A."/>
            <person name="van Dijk A."/>
            <person name="van Heerden A."/>
            <person name="van Vuuren N."/>
            <person name="Yilmaz N."/>
            <person name="Duong T.A."/>
            <person name="van der Merwe N.A."/>
            <person name="Wingfield M.J."/>
            <person name="Wingfield B.D."/>
        </authorList>
    </citation>
    <scope>NUCLEOTIDE SEQUENCE [LARGE SCALE GENOMIC DNA]</scope>
    <source>
        <strain evidence="1 2">CMW 12675</strain>
    </source>
</reference>